<accession>A0A0D1EHX6</accession>
<dbReference type="PATRIC" id="fig|935700.4.peg.1018"/>
<evidence type="ECO:0000313" key="3">
    <source>
        <dbReference type="Proteomes" id="UP000032232"/>
    </source>
</evidence>
<protein>
    <recommendedName>
        <fullName evidence="4">Protein ImuB</fullName>
    </recommendedName>
</protein>
<name>A0A0D1EHX6_9RHOB</name>
<dbReference type="EMBL" id="JYFE01000020">
    <property type="protein sequence ID" value="KIT17244.1"/>
    <property type="molecule type" value="Genomic_DNA"/>
</dbReference>
<gene>
    <name evidence="2" type="ORF">jaqu_09750</name>
</gene>
<dbReference type="AlphaFoldDB" id="A0A0D1EHX6"/>
<dbReference type="PANTHER" id="PTHR35369">
    <property type="entry name" value="BLR3025 PROTEIN-RELATED"/>
    <property type="match status" value="1"/>
</dbReference>
<keyword evidence="1" id="KW-0227">DNA damage</keyword>
<reference evidence="2 3" key="1">
    <citation type="submission" date="2015-02" db="EMBL/GenBank/DDBJ databases">
        <title>Genome Sequence of Jannaschia aquimarina DSM28248, a member of the Roseobacter clade.</title>
        <authorList>
            <person name="Voget S."/>
            <person name="Daniel R."/>
        </authorList>
    </citation>
    <scope>NUCLEOTIDE SEQUENCE [LARGE SCALE GENOMIC DNA]</scope>
    <source>
        <strain evidence="2 3">GSW-M26</strain>
    </source>
</reference>
<dbReference type="InterPro" id="IPR043502">
    <property type="entry name" value="DNA/RNA_pol_sf"/>
</dbReference>
<comment type="caution">
    <text evidence="2">The sequence shown here is derived from an EMBL/GenBank/DDBJ whole genome shotgun (WGS) entry which is preliminary data.</text>
</comment>
<organism evidence="2 3">
    <name type="scientific">Jannaschia aquimarina</name>
    <dbReference type="NCBI Taxonomy" id="935700"/>
    <lineage>
        <taxon>Bacteria</taxon>
        <taxon>Pseudomonadati</taxon>
        <taxon>Pseudomonadota</taxon>
        <taxon>Alphaproteobacteria</taxon>
        <taxon>Rhodobacterales</taxon>
        <taxon>Roseobacteraceae</taxon>
        <taxon>Jannaschia</taxon>
    </lineage>
</organism>
<evidence type="ECO:0008006" key="4">
    <source>
        <dbReference type="Google" id="ProtNLM"/>
    </source>
</evidence>
<evidence type="ECO:0000256" key="1">
    <source>
        <dbReference type="ARBA" id="ARBA00022763"/>
    </source>
</evidence>
<dbReference type="CDD" id="cd03468">
    <property type="entry name" value="PolY_like"/>
    <property type="match status" value="1"/>
</dbReference>
<sequence>MERWWTLQARRGDAPPDDLPVLLAVEGTHGPVIHGLSRMATARGARIGQRVVDARAAAPDLVVEWADEPGDAAFLERLSHWCTRWSPWVAVDPAHGPGAGALVLDTTGVDHLFGGEAEMLRDIEARLSGLGLSSRLAVAPTRGAAWALARFGPVRAVSGDMADLDVLPLSALRLPPDPVQTLSRLGLKTVGQLRVIPRPALMRRFARAKGDNPLTRLDQALGKLPEPVAPEEARPALRALLRLPEPVQDPVPLLPDLARLLSLQLDRRGEGARRLVLTICRSDGETRFVEAGLARPTRDAAHMVRLFDGKLDGIDPGFGFDAVLLEAPDPERLDAAQPDLAGKVDEAEALDHLIDRLSARLGAGAVVRADLRDTHIPERGERWQPALYGDGGDVALQERPPRPLVLLDPPEEVRVLYAVPEGPPVRLEWRRRRMDVTRHAGPERIAPEWWVDRPGTRLRDYYRIEDADGCRYWLYREGVTGDGRGGAPRWFMHGLFP</sequence>
<dbReference type="InterPro" id="IPR050356">
    <property type="entry name" value="SulA_CellDiv_inhibitor"/>
</dbReference>
<keyword evidence="3" id="KW-1185">Reference proteome</keyword>
<dbReference type="PANTHER" id="PTHR35369:SF2">
    <property type="entry name" value="BLR3025 PROTEIN"/>
    <property type="match status" value="1"/>
</dbReference>
<evidence type="ECO:0000313" key="2">
    <source>
        <dbReference type="EMBL" id="KIT17244.1"/>
    </source>
</evidence>
<proteinExistence type="predicted"/>
<dbReference type="STRING" id="935700.jaqu_09750"/>
<dbReference type="SUPFAM" id="SSF56672">
    <property type="entry name" value="DNA/RNA polymerases"/>
    <property type="match status" value="1"/>
</dbReference>
<dbReference type="Proteomes" id="UP000032232">
    <property type="component" value="Unassembled WGS sequence"/>
</dbReference>
<dbReference type="GO" id="GO:0006281">
    <property type="term" value="P:DNA repair"/>
    <property type="evidence" value="ECO:0007669"/>
    <property type="project" value="TreeGrafter"/>
</dbReference>